<evidence type="ECO:0000259" key="1">
    <source>
        <dbReference type="PROSITE" id="PS50013"/>
    </source>
</evidence>
<dbReference type="SUPFAM" id="SSF54160">
    <property type="entry name" value="Chromo domain-like"/>
    <property type="match status" value="1"/>
</dbReference>
<dbReference type="CDD" id="cd00024">
    <property type="entry name" value="CD_CSD"/>
    <property type="match status" value="1"/>
</dbReference>
<feature type="non-terminal residue" evidence="2">
    <location>
        <position position="345"/>
    </location>
</feature>
<dbReference type="OrthoDB" id="117820at2759"/>
<dbReference type="GeneID" id="20821278"/>
<evidence type="ECO:0000313" key="2">
    <source>
        <dbReference type="EMBL" id="ETV63787.1"/>
    </source>
</evidence>
<dbReference type="InterPro" id="IPR043502">
    <property type="entry name" value="DNA/RNA_pol_sf"/>
</dbReference>
<sequence>MRMSIPKYNVIVQPITDLLESVYKAAGGRTRQKVAKVVLADVGWNAEHVACLTSCKDALGHVVTLAHPKPERLICVFADASDLHWGGVVTQIPHDQVDRELDAQDHEPLMFLSGATMGYHYLFHKPDGFALFTDHANLKFIFNPASLYNPEVHYSETRSLGATTHGISPLRNGEFTWPTMAEIVDAQVQAVGKGEFPVAKLVEQQVEVGDNCIFEIQNLVTGVVREAHSSRLKFYADDALEVTEELLRHIAHNADGHVVDHFLDCRYNDRMAVFEVCVRWRGLQAIEDSWEPADNLLPTDFKRYVRSNKADPQVKAMATALGLTQSLGGIVANLTFAEPLNPSQE</sequence>
<gene>
    <name evidence="2" type="ORF">H257_19282</name>
</gene>
<dbReference type="RefSeq" id="XP_009846729.1">
    <property type="nucleotide sequence ID" value="XM_009848427.1"/>
</dbReference>
<dbReference type="AlphaFoldDB" id="W4F8K6"/>
<feature type="domain" description="Chromo" evidence="1">
    <location>
        <begin position="257"/>
        <end position="296"/>
    </location>
</feature>
<dbReference type="InterPro" id="IPR000953">
    <property type="entry name" value="Chromo/chromo_shadow_dom"/>
</dbReference>
<dbReference type="SMART" id="SM00298">
    <property type="entry name" value="CHROMO"/>
    <property type="match status" value="1"/>
</dbReference>
<accession>W4F8K6</accession>
<protein>
    <recommendedName>
        <fullName evidence="1">Chromo domain-containing protein</fullName>
    </recommendedName>
</protein>
<dbReference type="PROSITE" id="PS50013">
    <property type="entry name" value="CHROMO_2"/>
    <property type="match status" value="1"/>
</dbReference>
<name>W4F8K6_APHAT</name>
<proteinExistence type="predicted"/>
<dbReference type="VEuPathDB" id="FungiDB:H257_19282"/>
<organism evidence="2">
    <name type="scientific">Aphanomyces astaci</name>
    <name type="common">Crayfish plague agent</name>
    <dbReference type="NCBI Taxonomy" id="112090"/>
    <lineage>
        <taxon>Eukaryota</taxon>
        <taxon>Sar</taxon>
        <taxon>Stramenopiles</taxon>
        <taxon>Oomycota</taxon>
        <taxon>Saprolegniomycetes</taxon>
        <taxon>Saprolegniales</taxon>
        <taxon>Verrucalvaceae</taxon>
        <taxon>Aphanomyces</taxon>
    </lineage>
</organism>
<dbReference type="Gene3D" id="2.40.50.40">
    <property type="match status" value="1"/>
</dbReference>
<dbReference type="EMBL" id="KI913567">
    <property type="protein sequence ID" value="ETV63787.1"/>
    <property type="molecule type" value="Genomic_DNA"/>
</dbReference>
<dbReference type="InterPro" id="IPR016197">
    <property type="entry name" value="Chromo-like_dom_sf"/>
</dbReference>
<dbReference type="SUPFAM" id="SSF56672">
    <property type="entry name" value="DNA/RNA polymerases"/>
    <property type="match status" value="1"/>
</dbReference>
<reference evidence="2" key="1">
    <citation type="submission" date="2013-12" db="EMBL/GenBank/DDBJ databases">
        <title>The Genome Sequence of Aphanomyces astaci APO3.</title>
        <authorList>
            <consortium name="The Broad Institute Genomics Platform"/>
            <person name="Russ C."/>
            <person name="Tyler B."/>
            <person name="van West P."/>
            <person name="Dieguez-Uribeondo J."/>
            <person name="Young S.K."/>
            <person name="Zeng Q."/>
            <person name="Gargeya S."/>
            <person name="Fitzgerald M."/>
            <person name="Abouelleil A."/>
            <person name="Alvarado L."/>
            <person name="Chapman S.B."/>
            <person name="Gainer-Dewar J."/>
            <person name="Goldberg J."/>
            <person name="Griggs A."/>
            <person name="Gujja S."/>
            <person name="Hansen M."/>
            <person name="Howarth C."/>
            <person name="Imamovic A."/>
            <person name="Ireland A."/>
            <person name="Larimer J."/>
            <person name="McCowan C."/>
            <person name="Murphy C."/>
            <person name="Pearson M."/>
            <person name="Poon T.W."/>
            <person name="Priest M."/>
            <person name="Roberts A."/>
            <person name="Saif S."/>
            <person name="Shea T."/>
            <person name="Sykes S."/>
            <person name="Wortman J."/>
            <person name="Nusbaum C."/>
            <person name="Birren B."/>
        </authorList>
    </citation>
    <scope>NUCLEOTIDE SEQUENCE [LARGE SCALE GENOMIC DNA]</scope>
    <source>
        <strain evidence="2">APO3</strain>
    </source>
</reference>